<dbReference type="InterPro" id="IPR050388">
    <property type="entry name" value="ABC_Ni/Peptide_Import"/>
</dbReference>
<dbReference type="GO" id="GO:0015833">
    <property type="term" value="P:peptide transport"/>
    <property type="evidence" value="ECO:0007669"/>
    <property type="project" value="InterPro"/>
</dbReference>
<dbReference type="PANTHER" id="PTHR43297">
    <property type="entry name" value="OLIGOPEPTIDE TRANSPORT ATP-BINDING PROTEIN APPD"/>
    <property type="match status" value="1"/>
</dbReference>
<evidence type="ECO:0000256" key="7">
    <source>
        <dbReference type="ARBA" id="ARBA00023136"/>
    </source>
</evidence>
<evidence type="ECO:0000256" key="5">
    <source>
        <dbReference type="ARBA" id="ARBA00022741"/>
    </source>
</evidence>
<dbReference type="eggNOG" id="COG0444">
    <property type="taxonomic scope" value="Bacteria"/>
</dbReference>
<evidence type="ECO:0000256" key="3">
    <source>
        <dbReference type="ARBA" id="ARBA00022448"/>
    </source>
</evidence>
<comment type="subcellular location">
    <subcellularLocation>
        <location evidence="1">Cell membrane</location>
        <topology evidence="1">Peripheral membrane protein</topology>
    </subcellularLocation>
</comment>
<keyword evidence="7" id="KW-0472">Membrane</keyword>
<organism evidence="9 10">
    <name type="scientific">Kyrpidia tusciae (strain DSM 2912 / NBRC 15312 / T2)</name>
    <name type="common">Bacillus tusciae</name>
    <dbReference type="NCBI Taxonomy" id="562970"/>
    <lineage>
        <taxon>Bacteria</taxon>
        <taxon>Bacillati</taxon>
        <taxon>Bacillota</taxon>
        <taxon>Bacilli</taxon>
        <taxon>Bacillales</taxon>
        <taxon>Alicyclobacillaceae</taxon>
        <taxon>Kyrpidia</taxon>
    </lineage>
</organism>
<proteinExistence type="inferred from homology"/>
<dbReference type="PANTHER" id="PTHR43297:SF2">
    <property type="entry name" value="DIPEPTIDE TRANSPORT ATP-BINDING PROTEIN DPPD"/>
    <property type="match status" value="1"/>
</dbReference>
<keyword evidence="5" id="KW-0547">Nucleotide-binding</keyword>
<dbReference type="AlphaFoldDB" id="D5WUV1"/>
<dbReference type="Gene3D" id="3.40.50.300">
    <property type="entry name" value="P-loop containing nucleotide triphosphate hydrolases"/>
    <property type="match status" value="1"/>
</dbReference>
<feature type="domain" description="ABC transporter" evidence="8">
    <location>
        <begin position="8"/>
        <end position="259"/>
    </location>
</feature>
<dbReference type="NCBIfam" id="TIGR01727">
    <property type="entry name" value="oligo_HPY"/>
    <property type="match status" value="1"/>
</dbReference>
<dbReference type="Proteomes" id="UP000002368">
    <property type="component" value="Chromosome"/>
</dbReference>
<dbReference type="SUPFAM" id="SSF52540">
    <property type="entry name" value="P-loop containing nucleoside triphosphate hydrolases"/>
    <property type="match status" value="1"/>
</dbReference>
<evidence type="ECO:0000256" key="1">
    <source>
        <dbReference type="ARBA" id="ARBA00004202"/>
    </source>
</evidence>
<dbReference type="GO" id="GO:0005886">
    <property type="term" value="C:plasma membrane"/>
    <property type="evidence" value="ECO:0007669"/>
    <property type="project" value="UniProtKB-SubCell"/>
</dbReference>
<dbReference type="RefSeq" id="WP_013076704.1">
    <property type="nucleotide sequence ID" value="NC_014098.1"/>
</dbReference>
<dbReference type="GO" id="GO:0016887">
    <property type="term" value="F:ATP hydrolysis activity"/>
    <property type="evidence" value="ECO:0007669"/>
    <property type="project" value="InterPro"/>
</dbReference>
<dbReference type="SMART" id="SM00382">
    <property type="entry name" value="AAA"/>
    <property type="match status" value="1"/>
</dbReference>
<evidence type="ECO:0000256" key="6">
    <source>
        <dbReference type="ARBA" id="ARBA00022840"/>
    </source>
</evidence>
<evidence type="ECO:0000259" key="8">
    <source>
        <dbReference type="PROSITE" id="PS50893"/>
    </source>
</evidence>
<dbReference type="HOGENOM" id="CLU_000604_1_23_9"/>
<reference evidence="9 10" key="1">
    <citation type="journal article" date="2011" name="Stand. Genomic Sci.">
        <title>Complete genome sequence of the thermophilic, hydrogen-oxidizing Bacillus tusciae type strain (T2) and reclassification in the new genus, Kyrpidia gen. nov. as Kyrpidia tusciae comb. nov. and emendation of the family Alicyclobacillaceae da Costa and Rainey, 2010.</title>
        <authorList>
            <person name="Klenk H.P."/>
            <person name="Lapidus A."/>
            <person name="Chertkov O."/>
            <person name="Copeland A."/>
            <person name="Del Rio T.G."/>
            <person name="Nolan M."/>
            <person name="Lucas S."/>
            <person name="Chen F."/>
            <person name="Tice H."/>
            <person name="Cheng J.F."/>
            <person name="Han C."/>
            <person name="Bruce D."/>
            <person name="Goodwin L."/>
            <person name="Pitluck S."/>
            <person name="Pati A."/>
            <person name="Ivanova N."/>
            <person name="Mavromatis K."/>
            <person name="Daum C."/>
            <person name="Chen A."/>
            <person name="Palaniappan K."/>
            <person name="Chang Y.J."/>
            <person name="Land M."/>
            <person name="Hauser L."/>
            <person name="Jeffries C.D."/>
            <person name="Detter J.C."/>
            <person name="Rohde M."/>
            <person name="Abt B."/>
            <person name="Pukall R."/>
            <person name="Goker M."/>
            <person name="Bristow J."/>
            <person name="Markowitz V."/>
            <person name="Hugenholtz P."/>
            <person name="Eisen J.A."/>
        </authorList>
    </citation>
    <scope>NUCLEOTIDE SEQUENCE [LARGE SCALE GENOMIC DNA]</scope>
    <source>
        <strain evidence="9 10">DSM 2912</strain>
    </source>
</reference>
<evidence type="ECO:0000313" key="9">
    <source>
        <dbReference type="EMBL" id="ADG07423.1"/>
    </source>
</evidence>
<dbReference type="InterPro" id="IPR003593">
    <property type="entry name" value="AAA+_ATPase"/>
</dbReference>
<gene>
    <name evidence="9" type="ordered locus">Btus_2776</name>
</gene>
<keyword evidence="6" id="KW-0067">ATP-binding</keyword>
<dbReference type="Pfam" id="PF08352">
    <property type="entry name" value="oligo_HPY"/>
    <property type="match status" value="1"/>
</dbReference>
<dbReference type="EMBL" id="CP002017">
    <property type="protein sequence ID" value="ADG07423.1"/>
    <property type="molecule type" value="Genomic_DNA"/>
</dbReference>
<dbReference type="PROSITE" id="PS50893">
    <property type="entry name" value="ABC_TRANSPORTER_2"/>
    <property type="match status" value="1"/>
</dbReference>
<sequence>MGGENAILEVKDLTLSFRSGRGRVKVLNHIHFRIHPGEIVGLVGESGSGKSVTALAIAKLLPPEKTVIESGEIRFEGRDVVALPERQMAELRGKRIGFVFQEPMTALNPTMTVGDQLYHVIRRHHRVSKGEARERVLRALEEVRIRRPDLVSRQYPFELSGGMRQRVVIALAMSAEPALLIADEPTTALDVTVQADILLLIQQLAESHGTAVLLITHDLGVVAQTCSRMVVMYAGEVVEAGEVRRVLSRPRHPYTQALLRAVPDVAGRGRALVAIEGELPDLHHRPPGCIFAPRCANRVDRCAEAPVLRNCAMDHQAACWVVEEGEVRV</sequence>
<dbReference type="InterPro" id="IPR027417">
    <property type="entry name" value="P-loop_NTPase"/>
</dbReference>
<dbReference type="InterPro" id="IPR013563">
    <property type="entry name" value="Oligopep_ABC_C"/>
</dbReference>
<dbReference type="InterPro" id="IPR017871">
    <property type="entry name" value="ABC_transporter-like_CS"/>
</dbReference>
<keyword evidence="3" id="KW-0813">Transport</keyword>
<keyword evidence="10" id="KW-1185">Reference proteome</keyword>
<dbReference type="FunFam" id="3.40.50.300:FF:000016">
    <property type="entry name" value="Oligopeptide ABC transporter ATP-binding component"/>
    <property type="match status" value="1"/>
</dbReference>
<comment type="similarity">
    <text evidence="2">Belongs to the ABC transporter superfamily.</text>
</comment>
<accession>D5WUV1</accession>
<keyword evidence="4" id="KW-1003">Cell membrane</keyword>
<protein>
    <submittedName>
        <fullName evidence="9">Oligopeptide/dipeptide ABC transporter, ATPase subunit</fullName>
    </submittedName>
</protein>
<evidence type="ECO:0000313" key="10">
    <source>
        <dbReference type="Proteomes" id="UP000002368"/>
    </source>
</evidence>
<dbReference type="Pfam" id="PF00005">
    <property type="entry name" value="ABC_tran"/>
    <property type="match status" value="1"/>
</dbReference>
<evidence type="ECO:0000256" key="4">
    <source>
        <dbReference type="ARBA" id="ARBA00022475"/>
    </source>
</evidence>
<dbReference type="CDD" id="cd03257">
    <property type="entry name" value="ABC_NikE_OppD_transporters"/>
    <property type="match status" value="1"/>
</dbReference>
<name>D5WUV1_KYRT2</name>
<dbReference type="KEGG" id="bts:Btus_2776"/>
<dbReference type="InterPro" id="IPR003439">
    <property type="entry name" value="ABC_transporter-like_ATP-bd"/>
</dbReference>
<dbReference type="PROSITE" id="PS00211">
    <property type="entry name" value="ABC_TRANSPORTER_1"/>
    <property type="match status" value="1"/>
</dbReference>
<evidence type="ECO:0000256" key="2">
    <source>
        <dbReference type="ARBA" id="ARBA00005417"/>
    </source>
</evidence>
<dbReference type="GO" id="GO:0005524">
    <property type="term" value="F:ATP binding"/>
    <property type="evidence" value="ECO:0007669"/>
    <property type="project" value="UniProtKB-KW"/>
</dbReference>
<dbReference type="STRING" id="562970.Btus_2776"/>